<accession>A0A1J0EJP7</accession>
<sequence>MQKIGDSTNTANAAGEYTEGSPGAGVSPTLIKAGWLNAIQRELVNLVNGAGIPLNPADDLQVFKAVKALAGAAYVQATELLHGVTKIATKEQVAAGTDDSTTVTPKKLAKALADLWRQATESLYGVTKIATEEQVAAGANDSTTVTPKKLAKALADLWRQATESLYGVTKIATEEQVAAGANDSTTVTPKKLAKALADLWQQATEARFGVVRLASQAGVNAGIDDASAVTPKTLRWGFLVSLSPNGYIVFPTWLFGWTLQWGTAVTVPSGSSSTTSFPIAFPNACFKPLLTLNAAANLSSNYSGGVSWAREKLHIFHYSDSGSSATYNYWAVGY</sequence>
<dbReference type="RefSeq" id="WP_071552193.1">
    <property type="nucleotide sequence ID" value="NZ_CP017886.1"/>
</dbReference>
<organism evidence="3 4">
    <name type="scientific">Pseudomonas frederiksbergensis</name>
    <dbReference type="NCBI Taxonomy" id="104087"/>
    <lineage>
        <taxon>Bacteria</taxon>
        <taxon>Pseudomonadati</taxon>
        <taxon>Pseudomonadota</taxon>
        <taxon>Gammaproteobacteria</taxon>
        <taxon>Pseudomonadales</taxon>
        <taxon>Pseudomonadaceae</taxon>
        <taxon>Pseudomonas</taxon>
    </lineage>
</organism>
<gene>
    <name evidence="3" type="ORF">BLL42_11285</name>
</gene>
<reference evidence="4" key="1">
    <citation type="submission" date="2016-10" db="EMBL/GenBank/DDBJ databases">
        <title>Pseudomonas frederiksbergensis ERGS4:02 complete genome.</title>
        <authorList>
            <person name="Kumar R."/>
            <person name="Acharya V."/>
            <person name="Singh D."/>
        </authorList>
    </citation>
    <scope>NUCLEOTIDE SEQUENCE [LARGE SCALE GENOMIC DNA]</scope>
    <source>
        <strain evidence="4">ERGS4:02</strain>
    </source>
</reference>
<dbReference type="Proteomes" id="UP000182567">
    <property type="component" value="Chromosome"/>
</dbReference>
<dbReference type="Gene3D" id="2.60.40.3940">
    <property type="match status" value="1"/>
</dbReference>
<dbReference type="AlphaFoldDB" id="A0A1J0EJP7"/>
<feature type="compositionally biased region" description="Polar residues" evidence="1">
    <location>
        <begin position="1"/>
        <end position="12"/>
    </location>
</feature>
<evidence type="ECO:0000256" key="1">
    <source>
        <dbReference type="SAM" id="MobiDB-lite"/>
    </source>
</evidence>
<feature type="region of interest" description="Disordered" evidence="1">
    <location>
        <begin position="1"/>
        <end position="22"/>
    </location>
</feature>
<dbReference type="InterPro" id="IPR054075">
    <property type="entry name" value="Gp53-like_C"/>
</dbReference>
<proteinExistence type="predicted"/>
<protein>
    <recommendedName>
        <fullName evidence="2">Putative tail fiber protein gp53-like C-terminal domain-containing protein</fullName>
    </recommendedName>
</protein>
<evidence type="ECO:0000313" key="4">
    <source>
        <dbReference type="Proteomes" id="UP000182567"/>
    </source>
</evidence>
<evidence type="ECO:0000313" key="3">
    <source>
        <dbReference type="EMBL" id="APC16281.1"/>
    </source>
</evidence>
<dbReference type="OrthoDB" id="9810174at2"/>
<name>A0A1J0EJP7_9PSED</name>
<feature type="domain" description="Putative tail fiber protein gp53-like C-terminal" evidence="2">
    <location>
        <begin position="259"/>
        <end position="334"/>
    </location>
</feature>
<dbReference type="EMBL" id="CP017886">
    <property type="protein sequence ID" value="APC16281.1"/>
    <property type="molecule type" value="Genomic_DNA"/>
</dbReference>
<dbReference type="GeneID" id="46908825"/>
<dbReference type="Pfam" id="PF21882">
    <property type="entry name" value="Gp53-like_C"/>
    <property type="match status" value="1"/>
</dbReference>
<evidence type="ECO:0000259" key="2">
    <source>
        <dbReference type="Pfam" id="PF21882"/>
    </source>
</evidence>